<gene>
    <name evidence="7" type="ORF">MIND_01154500</name>
</gene>
<dbReference type="GO" id="GO:0016787">
    <property type="term" value="F:hydrolase activity"/>
    <property type="evidence" value="ECO:0007669"/>
    <property type="project" value="UniProtKB-KW"/>
</dbReference>
<keyword evidence="4" id="KW-0378">Hydrolase</keyword>
<organism evidence="7 8">
    <name type="scientific">Mycena indigotica</name>
    <dbReference type="NCBI Taxonomy" id="2126181"/>
    <lineage>
        <taxon>Eukaryota</taxon>
        <taxon>Fungi</taxon>
        <taxon>Dikarya</taxon>
        <taxon>Basidiomycota</taxon>
        <taxon>Agaricomycotina</taxon>
        <taxon>Agaricomycetes</taxon>
        <taxon>Agaricomycetidae</taxon>
        <taxon>Agaricales</taxon>
        <taxon>Marasmiineae</taxon>
        <taxon>Mycenaceae</taxon>
        <taxon>Mycena</taxon>
    </lineage>
</organism>
<evidence type="ECO:0000313" key="7">
    <source>
        <dbReference type="EMBL" id="KAF7292572.1"/>
    </source>
</evidence>
<feature type="domain" description="Metallo-beta-lactamase" evidence="6">
    <location>
        <begin position="43"/>
        <end position="282"/>
    </location>
</feature>
<keyword evidence="5" id="KW-0862">Zinc</keyword>
<dbReference type="RefSeq" id="XP_037215000.1">
    <property type="nucleotide sequence ID" value="XM_037368074.1"/>
</dbReference>
<reference evidence="7" key="1">
    <citation type="submission" date="2020-05" db="EMBL/GenBank/DDBJ databases">
        <title>Mycena genomes resolve the evolution of fungal bioluminescence.</title>
        <authorList>
            <person name="Tsai I.J."/>
        </authorList>
    </citation>
    <scope>NUCLEOTIDE SEQUENCE</scope>
    <source>
        <strain evidence="7">171206Taipei</strain>
    </source>
</reference>
<dbReference type="Pfam" id="PF00753">
    <property type="entry name" value="Lactamase_B"/>
    <property type="match status" value="1"/>
</dbReference>
<evidence type="ECO:0000256" key="3">
    <source>
        <dbReference type="ARBA" id="ARBA00022723"/>
    </source>
</evidence>
<dbReference type="AlphaFoldDB" id="A0A8H6S684"/>
<dbReference type="OrthoDB" id="10250730at2759"/>
<evidence type="ECO:0000256" key="1">
    <source>
        <dbReference type="ARBA" id="ARBA00001947"/>
    </source>
</evidence>
<accession>A0A8H6S684</accession>
<comment type="caution">
    <text evidence="7">The sequence shown here is derived from an EMBL/GenBank/DDBJ whole genome shotgun (WGS) entry which is preliminary data.</text>
</comment>
<evidence type="ECO:0000259" key="6">
    <source>
        <dbReference type="SMART" id="SM00849"/>
    </source>
</evidence>
<name>A0A8H6S684_9AGAR</name>
<dbReference type="SUPFAM" id="SSF56281">
    <property type="entry name" value="Metallo-hydrolase/oxidoreductase"/>
    <property type="match status" value="1"/>
</dbReference>
<dbReference type="SMART" id="SM00849">
    <property type="entry name" value="Lactamase_B"/>
    <property type="match status" value="1"/>
</dbReference>
<dbReference type="PANTHER" id="PTHR42978:SF2">
    <property type="entry name" value="102 KBASES UNSTABLE REGION: FROM 1 TO 119443"/>
    <property type="match status" value="1"/>
</dbReference>
<sequence length="305" mass="33408">MTSLPPPSPGQAYMHVSALQAGMLHLPTDFLVQGEKHGYKHCPSLAFFLRHSASDKHFIFDLGLRKDLESYPPAVRAHYLDTETAQMRTRCSVPQDVAESCLEGGVDPATVEKVVISHLHFDHVGEHTPFTSATFILGGDGAATLADGYPENPASYCLSASVPVERTLFLNRTEHLTTPIGPFPLAYDLFADGSAYIIDTPGHCPGHVTLLVRTSAAGNWLYLGGDIAHDTRLLTDADTDIALTTESGVACCVHRDPAQARVDIARARQLVKLPGVEFLIAHDWKWFEDNLENAFLPKQFVPRKL</sequence>
<dbReference type="InterPro" id="IPR051013">
    <property type="entry name" value="MBL_superfamily_lactonases"/>
</dbReference>
<protein>
    <submittedName>
        <fullName evidence="7">Lactamase-B domain-containing protein</fullName>
    </submittedName>
</protein>
<dbReference type="PANTHER" id="PTHR42978">
    <property type="entry name" value="QUORUM-QUENCHING LACTONASE YTNP-RELATED-RELATED"/>
    <property type="match status" value="1"/>
</dbReference>
<dbReference type="Gene3D" id="3.60.15.10">
    <property type="entry name" value="Ribonuclease Z/Hydroxyacylglutathione hydrolase-like"/>
    <property type="match status" value="1"/>
</dbReference>
<evidence type="ECO:0000313" key="8">
    <source>
        <dbReference type="Proteomes" id="UP000636479"/>
    </source>
</evidence>
<evidence type="ECO:0000256" key="5">
    <source>
        <dbReference type="ARBA" id="ARBA00022833"/>
    </source>
</evidence>
<dbReference type="GO" id="GO:0046872">
    <property type="term" value="F:metal ion binding"/>
    <property type="evidence" value="ECO:0007669"/>
    <property type="project" value="UniProtKB-KW"/>
</dbReference>
<keyword evidence="3" id="KW-0479">Metal-binding</keyword>
<keyword evidence="8" id="KW-1185">Reference proteome</keyword>
<dbReference type="InterPro" id="IPR001279">
    <property type="entry name" value="Metallo-B-lactamas"/>
</dbReference>
<comment type="similarity">
    <text evidence="2">Belongs to the metallo-beta-lactamase superfamily.</text>
</comment>
<dbReference type="EMBL" id="JACAZF010000011">
    <property type="protein sequence ID" value="KAF7292572.1"/>
    <property type="molecule type" value="Genomic_DNA"/>
</dbReference>
<dbReference type="Proteomes" id="UP000636479">
    <property type="component" value="Unassembled WGS sequence"/>
</dbReference>
<evidence type="ECO:0000256" key="2">
    <source>
        <dbReference type="ARBA" id="ARBA00007749"/>
    </source>
</evidence>
<dbReference type="GeneID" id="59350590"/>
<dbReference type="InterPro" id="IPR036866">
    <property type="entry name" value="RibonucZ/Hydroxyglut_hydro"/>
</dbReference>
<comment type="cofactor">
    <cofactor evidence="1">
        <name>Zn(2+)</name>
        <dbReference type="ChEBI" id="CHEBI:29105"/>
    </cofactor>
</comment>
<proteinExistence type="inferred from homology"/>
<dbReference type="CDD" id="cd07730">
    <property type="entry name" value="metallo-hydrolase-like_MBL-fold"/>
    <property type="match status" value="1"/>
</dbReference>
<evidence type="ECO:0000256" key="4">
    <source>
        <dbReference type="ARBA" id="ARBA00022801"/>
    </source>
</evidence>